<dbReference type="GO" id="GO:0006048">
    <property type="term" value="P:UDP-N-acetylglucosamine biosynthetic process"/>
    <property type="evidence" value="ECO:0007669"/>
    <property type="project" value="UniProtKB-UniPathway"/>
</dbReference>
<feature type="binding site" evidence="18">
    <location>
        <position position="165"/>
    </location>
    <ligand>
        <name>UDP-N-acetyl-alpha-D-glucosamine</name>
        <dbReference type="ChEBI" id="CHEBI:57705"/>
    </ligand>
</feature>
<evidence type="ECO:0000256" key="9">
    <source>
        <dbReference type="ARBA" id="ARBA00022842"/>
    </source>
</evidence>
<feature type="binding site" evidence="18">
    <location>
        <begin position="382"/>
        <end position="383"/>
    </location>
    <ligand>
        <name>acetyl-CoA</name>
        <dbReference type="ChEBI" id="CHEBI:57288"/>
    </ligand>
</feature>
<dbReference type="Pfam" id="PF12804">
    <property type="entry name" value="NTP_transf_3"/>
    <property type="match status" value="1"/>
</dbReference>
<feature type="active site" description="Proton acceptor" evidence="18">
    <location>
        <position position="359"/>
    </location>
</feature>
<feature type="binding site" evidence="18">
    <location>
        <position position="347"/>
    </location>
    <ligand>
        <name>UDP-N-acetyl-alpha-D-glucosamine</name>
        <dbReference type="ChEBI" id="CHEBI:57705"/>
    </ligand>
</feature>
<keyword evidence="10 18" id="KW-0133">Cell shape</keyword>
<comment type="catalytic activity">
    <reaction evidence="15 18">
        <text>alpha-D-glucosamine 1-phosphate + acetyl-CoA = N-acetyl-alpha-D-glucosamine 1-phosphate + CoA + H(+)</text>
        <dbReference type="Rhea" id="RHEA:13725"/>
        <dbReference type="ChEBI" id="CHEBI:15378"/>
        <dbReference type="ChEBI" id="CHEBI:57287"/>
        <dbReference type="ChEBI" id="CHEBI:57288"/>
        <dbReference type="ChEBI" id="CHEBI:57776"/>
        <dbReference type="ChEBI" id="CHEBI:58516"/>
        <dbReference type="EC" id="2.3.1.157"/>
    </reaction>
</comment>
<keyword evidence="8 18" id="KW-0677">Repeat</keyword>
<dbReference type="InterPro" id="IPR025877">
    <property type="entry name" value="MobA-like_NTP_Trfase"/>
</dbReference>
<evidence type="ECO:0000256" key="17">
    <source>
        <dbReference type="ARBA" id="ARBA00049628"/>
    </source>
</evidence>
<keyword evidence="13 18" id="KW-0012">Acyltransferase</keyword>
<keyword evidence="9 18" id="KW-0460">Magnesium</keyword>
<feature type="binding site" evidence="18">
    <location>
        <position position="102"/>
    </location>
    <ligand>
        <name>Mg(2+)</name>
        <dbReference type="ChEBI" id="CHEBI:18420"/>
    </ligand>
</feature>
<dbReference type="InterPro" id="IPR050065">
    <property type="entry name" value="GlmU-like"/>
</dbReference>
<evidence type="ECO:0000256" key="11">
    <source>
        <dbReference type="ARBA" id="ARBA00022984"/>
    </source>
</evidence>
<dbReference type="InterPro" id="IPR029044">
    <property type="entry name" value="Nucleotide-diphossugar_trans"/>
</dbReference>
<evidence type="ECO:0000256" key="5">
    <source>
        <dbReference type="ARBA" id="ARBA00022679"/>
    </source>
</evidence>
<dbReference type="InterPro" id="IPR001451">
    <property type="entry name" value="Hexapep"/>
</dbReference>
<dbReference type="UniPathway" id="UPA00113">
    <property type="reaction ID" value="UER00532"/>
</dbReference>
<keyword evidence="12 18" id="KW-0511">Multifunctional enzyme</keyword>
<dbReference type="EC" id="2.3.1.157" evidence="18"/>
<comment type="similarity">
    <text evidence="2 18">In the C-terminal section; belongs to the transferase hexapeptide repeat family.</text>
</comment>
<keyword evidence="22" id="KW-1185">Reference proteome</keyword>
<evidence type="ECO:0000256" key="10">
    <source>
        <dbReference type="ARBA" id="ARBA00022960"/>
    </source>
</evidence>
<dbReference type="OrthoDB" id="9775031at2"/>
<dbReference type="GO" id="GO:0005737">
    <property type="term" value="C:cytoplasm"/>
    <property type="evidence" value="ECO:0007669"/>
    <property type="project" value="UniProtKB-SubCell"/>
</dbReference>
<feature type="binding site" evidence="18">
    <location>
        <begin position="78"/>
        <end position="79"/>
    </location>
    <ligand>
        <name>UDP-N-acetyl-alpha-D-glucosamine</name>
        <dbReference type="ChEBI" id="CHEBI:57705"/>
    </ligand>
</feature>
<dbReference type="Gene3D" id="2.160.10.10">
    <property type="entry name" value="Hexapeptide repeat proteins"/>
    <property type="match status" value="1"/>
</dbReference>
<dbReference type="AlphaFoldDB" id="A0A198UNN1"/>
<feature type="region of interest" description="N-acetyltransferase" evidence="18">
    <location>
        <begin position="247"/>
        <end position="453"/>
    </location>
</feature>
<evidence type="ECO:0000256" key="8">
    <source>
        <dbReference type="ARBA" id="ARBA00022737"/>
    </source>
</evidence>
<keyword evidence="5 18" id="KW-0808">Transferase</keyword>
<comment type="pathway">
    <text evidence="18">Bacterial outer membrane biogenesis; LPS lipid A biosynthesis.</text>
</comment>
<feature type="binding site" evidence="18">
    <location>
        <position position="329"/>
    </location>
    <ligand>
        <name>UDP-N-acetyl-alpha-D-glucosamine</name>
        <dbReference type="ChEBI" id="CHEBI:57705"/>
    </ligand>
</feature>
<feature type="domain" description="MobA-like NTP transferase" evidence="19">
    <location>
        <begin position="6"/>
        <end position="118"/>
    </location>
</feature>
<dbReference type="GO" id="GO:0009252">
    <property type="term" value="P:peptidoglycan biosynthetic process"/>
    <property type="evidence" value="ECO:0007669"/>
    <property type="project" value="UniProtKB-UniRule"/>
</dbReference>
<comment type="subcellular location">
    <subcellularLocation>
        <location evidence="1 18">Cytoplasm</location>
    </subcellularLocation>
</comment>
<organism evidence="21 22">
    <name type="scientific">Moraxella catarrhalis</name>
    <name type="common">Branhamella catarrhalis</name>
    <dbReference type="NCBI Taxonomy" id="480"/>
    <lineage>
        <taxon>Bacteria</taxon>
        <taxon>Pseudomonadati</taxon>
        <taxon>Pseudomonadota</taxon>
        <taxon>Gammaproteobacteria</taxon>
        <taxon>Moraxellales</taxon>
        <taxon>Moraxellaceae</taxon>
        <taxon>Moraxella</taxon>
    </lineage>
</organism>
<dbReference type="EC" id="2.7.7.23" evidence="18"/>
<sequence length="453" mass="48727">MTLHTIILAAGKGTRMKSSRPKVLQTLAGKALVQHVLDTCTQIQADGTILIYGFGGEMVKEALSAYPITFAEQTQQLGTGHAVKMALPHLPKEGKSLILYGDVPLTQADTLQNLVKANTSGISMLTLNVEHPFGLGRIIRDQGKVVAIVEEKDADAQQKLITEINSGIYCVDNALLHKYLPMLTNDNAQGEYYLTDIVKLAVNDGVEIATIEPEFAFEIEGVNDRIQLANLERAFQSHQVYQLQLAGVQFADPSRVDIRGTLTCDQDVFIDINTVFVGDVHLGEGVRIDAGNVINNSRIDNQTHIKAHCVIDDSMIGQHVAIGPFAHLRPKTVLADDVKIGNFVETKKTTVGVGSKINHLSYAGDSIIGQDVNVGAGVITCNYDGVNKFTTTIGDRAFIGSNSSLVAPVTIGSDATIGAGSVITKDAQENALTLARTKQATITGWSRPTKKTK</sequence>
<evidence type="ECO:0000256" key="18">
    <source>
        <dbReference type="HAMAP-Rule" id="MF_01631"/>
    </source>
</evidence>
<dbReference type="RefSeq" id="WP_064621313.1">
    <property type="nucleotide sequence ID" value="NZ_LXHC01000004.1"/>
</dbReference>
<reference evidence="21 22" key="1">
    <citation type="journal article" date="2016" name="Genome Biol. Evol.">
        <title>Comparative Genomic Analyses of the Moraxella catarrhalis Serosensitive and Seroresistant Lineages Demonstrate Their Independent Evolution.</title>
        <authorList>
            <person name="Earl J.P."/>
            <person name="de Vries S.P."/>
            <person name="Ahmed A."/>
            <person name="Powell E."/>
            <person name="Schultz M.P."/>
            <person name="Hermans P.W."/>
            <person name="Hill D.J."/>
            <person name="Zhou Z."/>
            <person name="Constantinidou C.I."/>
            <person name="Hu F.Z."/>
            <person name="Bootsma H.J."/>
            <person name="Ehrlich G.D."/>
        </authorList>
    </citation>
    <scope>NUCLEOTIDE SEQUENCE [LARGE SCALE GENOMIC DNA]</scope>
    <source>
        <strain evidence="21 22">Z7542</strain>
    </source>
</reference>
<feature type="region of interest" description="Linker" evidence="18">
    <location>
        <begin position="226"/>
        <end position="246"/>
    </location>
</feature>
<evidence type="ECO:0000256" key="6">
    <source>
        <dbReference type="ARBA" id="ARBA00022695"/>
    </source>
</evidence>
<dbReference type="PANTHER" id="PTHR43584">
    <property type="entry name" value="NUCLEOTIDYL TRANSFERASE"/>
    <property type="match status" value="1"/>
</dbReference>
<dbReference type="GO" id="GO:0016020">
    <property type="term" value="C:membrane"/>
    <property type="evidence" value="ECO:0007669"/>
    <property type="project" value="GOC"/>
</dbReference>
<accession>A0A198UNN1</accession>
<name>A0A198UNN1_MORCA</name>
<evidence type="ECO:0000313" key="21">
    <source>
        <dbReference type="EMBL" id="OAU97935.1"/>
    </source>
</evidence>
<evidence type="ECO:0000259" key="20">
    <source>
        <dbReference type="Pfam" id="PF25087"/>
    </source>
</evidence>
<feature type="binding site" evidence="18">
    <location>
        <position position="223"/>
    </location>
    <ligand>
        <name>Mg(2+)</name>
        <dbReference type="ChEBI" id="CHEBI:18420"/>
    </ligand>
</feature>
<comment type="pathway">
    <text evidence="18">Nucleotide-sugar biosynthesis; UDP-N-acetyl-alpha-D-glucosamine biosynthesis; N-acetyl-alpha-D-glucosamine 1-phosphate from alpha-D-glucosamine 6-phosphate (route II): step 2/2.</text>
</comment>
<dbReference type="GO" id="GO:0009245">
    <property type="term" value="P:lipid A biosynthetic process"/>
    <property type="evidence" value="ECO:0007669"/>
    <property type="project" value="UniProtKB-UniRule"/>
</dbReference>
<evidence type="ECO:0000313" key="22">
    <source>
        <dbReference type="Proteomes" id="UP000078228"/>
    </source>
</evidence>
<evidence type="ECO:0000256" key="13">
    <source>
        <dbReference type="ARBA" id="ARBA00023315"/>
    </source>
</evidence>
<dbReference type="CDD" id="cd03353">
    <property type="entry name" value="LbH_GlmU_C"/>
    <property type="match status" value="1"/>
</dbReference>
<feature type="binding site" evidence="18">
    <location>
        <position position="376"/>
    </location>
    <ligand>
        <name>acetyl-CoA</name>
        <dbReference type="ChEBI" id="CHEBI:57288"/>
    </ligand>
</feature>
<feature type="binding site" evidence="18">
    <location>
        <position position="419"/>
    </location>
    <ligand>
        <name>acetyl-CoA</name>
        <dbReference type="ChEBI" id="CHEBI:57288"/>
    </ligand>
</feature>
<dbReference type="SUPFAM" id="SSF51161">
    <property type="entry name" value="Trimeric LpxA-like enzymes"/>
    <property type="match status" value="1"/>
</dbReference>
<dbReference type="PATRIC" id="fig|480.237.peg.850"/>
<evidence type="ECO:0000256" key="12">
    <source>
        <dbReference type="ARBA" id="ARBA00023268"/>
    </source>
</evidence>
<dbReference type="InterPro" id="IPR038009">
    <property type="entry name" value="GlmU_C_LbH"/>
</dbReference>
<dbReference type="InterPro" id="IPR056729">
    <property type="entry name" value="GMPPB_C"/>
</dbReference>
<comment type="pathway">
    <text evidence="18">Nucleotide-sugar biosynthesis; UDP-N-acetyl-alpha-D-glucosamine biosynthesis; UDP-N-acetyl-alpha-D-glucosamine from N-acetyl-alpha-D-glucosamine 1-phosphate: step 1/1.</text>
</comment>
<dbReference type="GO" id="GO:0000902">
    <property type="term" value="P:cell morphogenesis"/>
    <property type="evidence" value="ECO:0007669"/>
    <property type="project" value="UniProtKB-UniRule"/>
</dbReference>
<keyword evidence="6 18" id="KW-0548">Nucleotidyltransferase</keyword>
<comment type="cofactor">
    <cofactor evidence="18">
        <name>Mg(2+)</name>
        <dbReference type="ChEBI" id="CHEBI:18420"/>
    </cofactor>
    <text evidence="18">Binds 1 Mg(2+) ion per subunit.</text>
</comment>
<dbReference type="CDD" id="cd02540">
    <property type="entry name" value="GT2_GlmU_N_bac"/>
    <property type="match status" value="1"/>
</dbReference>
<dbReference type="InterPro" id="IPR005882">
    <property type="entry name" value="Bifunctional_GlmU"/>
</dbReference>
<feature type="binding site" evidence="18">
    <location>
        <begin position="100"/>
        <end position="102"/>
    </location>
    <ligand>
        <name>UDP-N-acetyl-alpha-D-glucosamine</name>
        <dbReference type="ChEBI" id="CHEBI:57705"/>
    </ligand>
</feature>
<feature type="binding site" evidence="18">
    <location>
        <position position="136"/>
    </location>
    <ligand>
        <name>UDP-N-acetyl-alpha-D-glucosamine</name>
        <dbReference type="ChEBI" id="CHEBI:57705"/>
    </ligand>
</feature>
<feature type="binding site" evidence="18">
    <location>
        <begin position="8"/>
        <end position="11"/>
    </location>
    <ligand>
        <name>UDP-N-acetyl-alpha-D-glucosamine</name>
        <dbReference type="ChEBI" id="CHEBI:57705"/>
    </ligand>
</feature>
<dbReference type="GO" id="GO:0003977">
    <property type="term" value="F:UDP-N-acetylglucosamine diphosphorylase activity"/>
    <property type="evidence" value="ECO:0007669"/>
    <property type="project" value="UniProtKB-UniRule"/>
</dbReference>
<keyword evidence="4 18" id="KW-0963">Cytoplasm</keyword>
<feature type="binding site" evidence="18">
    <location>
        <position position="362"/>
    </location>
    <ligand>
        <name>UDP-N-acetyl-alpha-D-glucosamine</name>
        <dbReference type="ChEBI" id="CHEBI:57705"/>
    </ligand>
</feature>
<comment type="similarity">
    <text evidence="3 18">In the N-terminal section; belongs to the N-acetylglucosamine-1-phosphate uridyltransferase family.</text>
</comment>
<evidence type="ECO:0000256" key="15">
    <source>
        <dbReference type="ARBA" id="ARBA00048247"/>
    </source>
</evidence>
<dbReference type="Proteomes" id="UP000078228">
    <property type="component" value="Unassembled WGS sequence"/>
</dbReference>
<evidence type="ECO:0000256" key="2">
    <source>
        <dbReference type="ARBA" id="ARBA00007707"/>
    </source>
</evidence>
<comment type="catalytic activity">
    <reaction evidence="16 18">
        <text>N-acetyl-alpha-D-glucosamine 1-phosphate + UTP + H(+) = UDP-N-acetyl-alpha-D-glucosamine + diphosphate</text>
        <dbReference type="Rhea" id="RHEA:13509"/>
        <dbReference type="ChEBI" id="CHEBI:15378"/>
        <dbReference type="ChEBI" id="CHEBI:33019"/>
        <dbReference type="ChEBI" id="CHEBI:46398"/>
        <dbReference type="ChEBI" id="CHEBI:57705"/>
        <dbReference type="ChEBI" id="CHEBI:57776"/>
        <dbReference type="EC" id="2.7.7.23"/>
    </reaction>
</comment>
<dbReference type="GO" id="GO:0071555">
    <property type="term" value="P:cell wall organization"/>
    <property type="evidence" value="ECO:0007669"/>
    <property type="project" value="UniProtKB-KW"/>
</dbReference>
<evidence type="ECO:0000256" key="1">
    <source>
        <dbReference type="ARBA" id="ARBA00004496"/>
    </source>
</evidence>
<dbReference type="GO" id="GO:0008360">
    <property type="term" value="P:regulation of cell shape"/>
    <property type="evidence" value="ECO:0007669"/>
    <property type="project" value="UniProtKB-KW"/>
</dbReference>
<evidence type="ECO:0000256" key="16">
    <source>
        <dbReference type="ARBA" id="ARBA00048493"/>
    </source>
</evidence>
<dbReference type="UniPathway" id="UPA00973"/>
<dbReference type="Pfam" id="PF25087">
    <property type="entry name" value="GMPPB_C"/>
    <property type="match status" value="1"/>
</dbReference>
<feature type="domain" description="Mannose-1-phosphate guanyltransferase C-terminal" evidence="20">
    <location>
        <begin position="260"/>
        <end position="349"/>
    </location>
</feature>
<dbReference type="GO" id="GO:0000287">
    <property type="term" value="F:magnesium ion binding"/>
    <property type="evidence" value="ECO:0007669"/>
    <property type="project" value="UniProtKB-UniRule"/>
</dbReference>
<keyword evidence="14 18" id="KW-0961">Cell wall biogenesis/degradation</keyword>
<evidence type="ECO:0000259" key="19">
    <source>
        <dbReference type="Pfam" id="PF12804"/>
    </source>
</evidence>
<keyword evidence="7 18" id="KW-0479">Metal-binding</keyword>
<keyword evidence="11 18" id="KW-0573">Peptidoglycan synthesis</keyword>
<feature type="binding site" evidence="18">
    <location>
        <position position="436"/>
    </location>
    <ligand>
        <name>acetyl-CoA</name>
        <dbReference type="ChEBI" id="CHEBI:57288"/>
    </ligand>
</feature>
<gene>
    <name evidence="18" type="primary">glmU</name>
    <name evidence="21" type="ORF">AO384_0182</name>
</gene>
<comment type="subunit">
    <text evidence="18">Homotrimer.</text>
</comment>
<dbReference type="Pfam" id="PF00132">
    <property type="entry name" value="Hexapep"/>
    <property type="match status" value="1"/>
</dbReference>
<feature type="binding site" evidence="18">
    <location>
        <position position="22"/>
    </location>
    <ligand>
        <name>UDP-N-acetyl-alpha-D-glucosamine</name>
        <dbReference type="ChEBI" id="CHEBI:57705"/>
    </ligand>
</feature>
<feature type="binding site" evidence="18">
    <location>
        <position position="373"/>
    </location>
    <ligand>
        <name>UDP-N-acetyl-alpha-D-glucosamine</name>
        <dbReference type="ChEBI" id="CHEBI:57705"/>
    </ligand>
</feature>
<dbReference type="EMBL" id="LXHC01000004">
    <property type="protein sequence ID" value="OAU97935.1"/>
    <property type="molecule type" value="Genomic_DNA"/>
</dbReference>
<evidence type="ECO:0000256" key="3">
    <source>
        <dbReference type="ARBA" id="ARBA00007947"/>
    </source>
</evidence>
<comment type="function">
    <text evidence="17 18">Catalyzes the last two sequential reactions in the de novo biosynthetic pathway for UDP-N-acetylglucosamine (UDP-GlcNAc). The C-terminal domain catalyzes the transfer of acetyl group from acetyl coenzyme A to glucosamine-1-phosphate (GlcN-1-P) to produce N-acetylglucosamine-1-phosphate (GlcNAc-1-P), which is converted into UDP-GlcNAc by the transfer of uridine 5-monophosphate (from uridine 5-triphosphate), a reaction catalyzed by the N-terminal domain.</text>
</comment>
<dbReference type="HAMAP" id="MF_01631">
    <property type="entry name" value="GlmU"/>
    <property type="match status" value="1"/>
</dbReference>
<feature type="binding site" evidence="18">
    <location>
        <position position="73"/>
    </location>
    <ligand>
        <name>UDP-N-acetyl-alpha-D-glucosamine</name>
        <dbReference type="ChEBI" id="CHEBI:57705"/>
    </ligand>
</feature>
<feature type="region of interest" description="Pyrophosphorylase" evidence="18">
    <location>
        <begin position="1"/>
        <end position="225"/>
    </location>
</feature>
<evidence type="ECO:0000256" key="14">
    <source>
        <dbReference type="ARBA" id="ARBA00023316"/>
    </source>
</evidence>
<dbReference type="PANTHER" id="PTHR43584:SF3">
    <property type="entry name" value="BIFUNCTIONAL PROTEIN GLMU"/>
    <property type="match status" value="1"/>
</dbReference>
<protein>
    <recommendedName>
        <fullName evidence="18">Bifunctional protein GlmU</fullName>
    </recommendedName>
    <domain>
        <recommendedName>
            <fullName evidence="18">UDP-N-acetylglucosamine pyrophosphorylase</fullName>
            <ecNumber evidence="18">2.7.7.23</ecNumber>
        </recommendedName>
        <alternativeName>
            <fullName evidence="18">N-acetylglucosamine-1-phosphate uridyltransferase</fullName>
        </alternativeName>
    </domain>
    <domain>
        <recommendedName>
            <fullName evidence="18">Glucosamine-1-phosphate N-acetyltransferase</fullName>
            <ecNumber evidence="18">2.3.1.157</ecNumber>
        </recommendedName>
    </domain>
</protein>
<dbReference type="GO" id="GO:0019134">
    <property type="term" value="F:glucosamine-1-phosphate N-acetyltransferase activity"/>
    <property type="evidence" value="ECO:0007669"/>
    <property type="project" value="UniProtKB-UniRule"/>
</dbReference>
<feature type="binding site" evidence="18">
    <location>
        <position position="401"/>
    </location>
    <ligand>
        <name>acetyl-CoA</name>
        <dbReference type="ChEBI" id="CHEBI:57288"/>
    </ligand>
</feature>
<feature type="binding site" evidence="18">
    <location>
        <position position="223"/>
    </location>
    <ligand>
        <name>UDP-N-acetyl-alpha-D-glucosamine</name>
        <dbReference type="ChEBI" id="CHEBI:57705"/>
    </ligand>
</feature>
<dbReference type="NCBIfam" id="TIGR01173">
    <property type="entry name" value="glmU"/>
    <property type="match status" value="1"/>
</dbReference>
<dbReference type="InterPro" id="IPR011004">
    <property type="entry name" value="Trimer_LpxA-like_sf"/>
</dbReference>
<evidence type="ECO:0000256" key="4">
    <source>
        <dbReference type="ARBA" id="ARBA00022490"/>
    </source>
</evidence>
<comment type="caution">
    <text evidence="21">The sequence shown here is derived from an EMBL/GenBank/DDBJ whole genome shotgun (WGS) entry which is preliminary data.</text>
</comment>
<proteinExistence type="inferred from homology"/>
<dbReference type="Gene3D" id="3.90.550.10">
    <property type="entry name" value="Spore Coat Polysaccharide Biosynthesis Protein SpsA, Chain A"/>
    <property type="match status" value="1"/>
</dbReference>
<dbReference type="SUPFAM" id="SSF53448">
    <property type="entry name" value="Nucleotide-diphospho-sugar transferases"/>
    <property type="match status" value="1"/>
</dbReference>
<evidence type="ECO:0000256" key="7">
    <source>
        <dbReference type="ARBA" id="ARBA00022723"/>
    </source>
</evidence>
<feature type="binding site" evidence="18">
    <location>
        <position position="150"/>
    </location>
    <ligand>
        <name>UDP-N-acetyl-alpha-D-glucosamine</name>
        <dbReference type="ChEBI" id="CHEBI:57705"/>
    </ligand>
</feature>